<gene>
    <name evidence="2" type="ORF">DLM65_00860</name>
</gene>
<proteinExistence type="predicted"/>
<dbReference type="AlphaFoldDB" id="A0A2W5ZM80"/>
<reference evidence="2 3" key="1">
    <citation type="journal article" date="2017" name="Nature">
        <title>Atmospheric trace gases support primary production in Antarctic desert surface soil.</title>
        <authorList>
            <person name="Ji M."/>
            <person name="Greening C."/>
            <person name="Vanwonterghem I."/>
            <person name="Carere C.R."/>
            <person name="Bay S.K."/>
            <person name="Steen J.A."/>
            <person name="Montgomery K."/>
            <person name="Lines T."/>
            <person name="Beardall J."/>
            <person name="van Dorst J."/>
            <person name="Snape I."/>
            <person name="Stott M.B."/>
            <person name="Hugenholtz P."/>
            <person name="Ferrari B.C."/>
        </authorList>
    </citation>
    <scope>NUCLEOTIDE SEQUENCE [LARGE SCALE GENOMIC DNA]</scope>
    <source>
        <strain evidence="2">RRmetagenome_bin12</strain>
    </source>
</reference>
<keyword evidence="1" id="KW-0472">Membrane</keyword>
<dbReference type="InterPro" id="IPR021401">
    <property type="entry name" value="DUF3040"/>
</dbReference>
<name>A0A2W5ZM80_9BACT</name>
<feature type="transmembrane region" description="Helical" evidence="1">
    <location>
        <begin position="85"/>
        <end position="102"/>
    </location>
</feature>
<comment type="caution">
    <text evidence="2">The sequence shown here is derived from an EMBL/GenBank/DDBJ whole genome shotgun (WGS) entry which is preliminary data.</text>
</comment>
<keyword evidence="1" id="KW-0812">Transmembrane</keyword>
<evidence type="ECO:0000256" key="1">
    <source>
        <dbReference type="SAM" id="Phobius"/>
    </source>
</evidence>
<keyword evidence="1" id="KW-1133">Transmembrane helix</keyword>
<dbReference type="EMBL" id="QHBU01000017">
    <property type="protein sequence ID" value="PZR83946.1"/>
    <property type="molecule type" value="Genomic_DNA"/>
</dbReference>
<evidence type="ECO:0000313" key="2">
    <source>
        <dbReference type="EMBL" id="PZR83946.1"/>
    </source>
</evidence>
<organism evidence="2 3">
    <name type="scientific">Candidatus Aeolococcus gillhamiae</name>
    <dbReference type="NCBI Taxonomy" id="3127015"/>
    <lineage>
        <taxon>Bacteria</taxon>
        <taxon>Bacillati</taxon>
        <taxon>Candidatus Dormiibacterota</taxon>
        <taxon>Candidatus Dormibacteria</taxon>
        <taxon>Candidatus Aeolococcales</taxon>
        <taxon>Candidatus Aeolococcaceae</taxon>
        <taxon>Candidatus Aeolococcus</taxon>
    </lineage>
</organism>
<evidence type="ECO:0008006" key="4">
    <source>
        <dbReference type="Google" id="ProtNLM"/>
    </source>
</evidence>
<sequence length="140" mass="15969">MCEDGFRHRISDVERVNVPLSEDEQRILHEIEQQFYESDPAFAREVGKTTLFRHAGRNLKWATLGFVCGFAVLIVSFASSLTLGFGGFLMMLGSAVVFERNLRKMGKAGWRQVSDTMRTHNLRDAMGDAGKRIRKRFKRG</sequence>
<accession>A0A2W5ZM80</accession>
<evidence type="ECO:0000313" key="3">
    <source>
        <dbReference type="Proteomes" id="UP000248724"/>
    </source>
</evidence>
<dbReference type="Proteomes" id="UP000248724">
    <property type="component" value="Unassembled WGS sequence"/>
</dbReference>
<dbReference type="Pfam" id="PF11239">
    <property type="entry name" value="DUF3040"/>
    <property type="match status" value="1"/>
</dbReference>
<protein>
    <recommendedName>
        <fullName evidence="4">DUF3040 domain-containing protein</fullName>
    </recommendedName>
</protein>
<feature type="transmembrane region" description="Helical" evidence="1">
    <location>
        <begin position="61"/>
        <end position="79"/>
    </location>
</feature>